<organism evidence="1 2">
    <name type="scientific">Hymenobacter qilianensis</name>
    <dbReference type="NCBI Taxonomy" id="1385715"/>
    <lineage>
        <taxon>Bacteria</taxon>
        <taxon>Pseudomonadati</taxon>
        <taxon>Bacteroidota</taxon>
        <taxon>Cytophagia</taxon>
        <taxon>Cytophagales</taxon>
        <taxon>Hymenobacteraceae</taxon>
        <taxon>Hymenobacter</taxon>
    </lineage>
</organism>
<dbReference type="EMBL" id="BMFN01000005">
    <property type="protein sequence ID" value="GGF79299.1"/>
    <property type="molecule type" value="Genomic_DNA"/>
</dbReference>
<gene>
    <name evidence="1" type="ORF">GCM10011375_37900</name>
</gene>
<reference evidence="1 2" key="1">
    <citation type="journal article" date="2019" name="Int. J. Syst. Evol. Microbiol.">
        <title>The Global Catalogue of Microorganisms (GCM) 10K type strain sequencing project: providing services to taxonomists for standard genome sequencing and annotation.</title>
        <authorList>
            <consortium name="The Broad Institute Genomics Platform"/>
            <consortium name="The Broad Institute Genome Sequencing Center for Infectious Disease"/>
            <person name="Wu L."/>
            <person name="Ma J."/>
        </authorList>
    </citation>
    <scope>NUCLEOTIDE SEQUENCE [LARGE SCALE GENOMIC DNA]</scope>
    <source>
        <strain evidence="1 2">CGMCC 1.12720</strain>
    </source>
</reference>
<evidence type="ECO:0000313" key="1">
    <source>
        <dbReference type="EMBL" id="GGF79299.1"/>
    </source>
</evidence>
<comment type="caution">
    <text evidence="1">The sequence shown here is derived from an EMBL/GenBank/DDBJ whole genome shotgun (WGS) entry which is preliminary data.</text>
</comment>
<dbReference type="Proteomes" id="UP000605392">
    <property type="component" value="Unassembled WGS sequence"/>
</dbReference>
<evidence type="ECO:0000313" key="2">
    <source>
        <dbReference type="Proteomes" id="UP000605392"/>
    </source>
</evidence>
<proteinExistence type="predicted"/>
<accession>A0ACB5PWR7</accession>
<keyword evidence="2" id="KW-1185">Reference proteome</keyword>
<sequence>MRTVTVTTAGEGRWTAPLSSKAVKGKMARERMARERGTGWYMGKEKTADKAGLTLLLRVA</sequence>
<name>A0ACB5PWR7_9BACT</name>
<protein>
    <submittedName>
        <fullName evidence="1">Uncharacterized protein</fullName>
    </submittedName>
</protein>